<gene>
    <name evidence="1" type="ORF">MAR_019123</name>
</gene>
<evidence type="ECO:0000313" key="1">
    <source>
        <dbReference type="EMBL" id="WAR09165.1"/>
    </source>
</evidence>
<evidence type="ECO:0000313" key="2">
    <source>
        <dbReference type="Proteomes" id="UP001164746"/>
    </source>
</evidence>
<keyword evidence="2" id="KW-1185">Reference proteome</keyword>
<name>A0ABY7EH22_MYAAR</name>
<sequence length="457" mass="51261">MVCMDDKSKVDFGEPGMAVSSGVRGKKSIVPTISTLGALDHDVGSKGSLTPSVVLKVDVPELPSESFYRGQVLVTLKDSVFQPSTPFRHAVELMKIARQVEDGADPKPFLLMYTDGGPDHRTTYAAVKLSLIILFKMLDLDVLIAARTAPGHSWGNPAERIMSMLNLAYQNVAIHRHEMSAGQEQQLRSCGPMIEIRKKAEKEPAIKPAWIESLQPMVNLLNERTERVQLKGKNFISGKPASDDDVQAFEHKVVELLDPDIPIGNYTKQALKKCEAFHDYISKHCRERNYIFQVRKCDVTTCCRPIRNPTGVLPPFLPDPVINVLDRDHYQAFDDVLGTETTEKDMPSGQVATGCQNRMLVAQNVRLTVTCQECEKPRCIYAKKALSQREARALRRLMEKYIYTYLLQGVVFVRLQLCCGSPVEMAYYASNLCRNDTFTAERLKTRLGMKLPSRPIA</sequence>
<proteinExistence type="predicted"/>
<protein>
    <submittedName>
        <fullName evidence="1">Uncharacterized protein</fullName>
    </submittedName>
</protein>
<reference evidence="1" key="1">
    <citation type="submission" date="2022-11" db="EMBL/GenBank/DDBJ databases">
        <title>Centuries of genome instability and evolution in soft-shell clam transmissible cancer (bioRxiv).</title>
        <authorList>
            <person name="Hart S.F.M."/>
            <person name="Yonemitsu M.A."/>
            <person name="Giersch R.M."/>
            <person name="Beal B.F."/>
            <person name="Arriagada G."/>
            <person name="Davis B.W."/>
            <person name="Ostrander E.A."/>
            <person name="Goff S.P."/>
            <person name="Metzger M.J."/>
        </authorList>
    </citation>
    <scope>NUCLEOTIDE SEQUENCE</scope>
    <source>
        <strain evidence="1">MELC-2E11</strain>
        <tissue evidence="1">Siphon/mantle</tissue>
    </source>
</reference>
<dbReference type="Proteomes" id="UP001164746">
    <property type="component" value="Chromosome 6"/>
</dbReference>
<dbReference type="EMBL" id="CP111017">
    <property type="protein sequence ID" value="WAR09165.1"/>
    <property type="molecule type" value="Genomic_DNA"/>
</dbReference>
<organism evidence="1 2">
    <name type="scientific">Mya arenaria</name>
    <name type="common">Soft-shell clam</name>
    <dbReference type="NCBI Taxonomy" id="6604"/>
    <lineage>
        <taxon>Eukaryota</taxon>
        <taxon>Metazoa</taxon>
        <taxon>Spiralia</taxon>
        <taxon>Lophotrochozoa</taxon>
        <taxon>Mollusca</taxon>
        <taxon>Bivalvia</taxon>
        <taxon>Autobranchia</taxon>
        <taxon>Heteroconchia</taxon>
        <taxon>Euheterodonta</taxon>
        <taxon>Imparidentia</taxon>
        <taxon>Neoheterodontei</taxon>
        <taxon>Myida</taxon>
        <taxon>Myoidea</taxon>
        <taxon>Myidae</taxon>
        <taxon>Mya</taxon>
    </lineage>
</organism>
<accession>A0ABY7EH22</accession>